<evidence type="ECO:0000259" key="6">
    <source>
        <dbReference type="SMART" id="SM00835"/>
    </source>
</evidence>
<accession>A0AB74BY24</accession>
<dbReference type="GO" id="GO:0005576">
    <property type="term" value="C:extracellular region"/>
    <property type="evidence" value="ECO:0007669"/>
    <property type="project" value="UniProtKB-SubCell"/>
</dbReference>
<gene>
    <name evidence="7" type="ORF">CA14_003150</name>
</gene>
<dbReference type="Pfam" id="PF12311">
    <property type="entry name" value="DUF3632"/>
    <property type="match status" value="1"/>
</dbReference>
<dbReference type="AlphaFoldDB" id="A0AB74BY24"/>
<keyword evidence="4" id="KW-0464">Manganese</keyword>
<organism evidence="7 8">
    <name type="scientific">Aspergillus flavus</name>
    <dbReference type="NCBI Taxonomy" id="5059"/>
    <lineage>
        <taxon>Eukaryota</taxon>
        <taxon>Fungi</taxon>
        <taxon>Dikarya</taxon>
        <taxon>Ascomycota</taxon>
        <taxon>Pezizomycotina</taxon>
        <taxon>Eurotiomycetes</taxon>
        <taxon>Eurotiomycetidae</taxon>
        <taxon>Eurotiales</taxon>
        <taxon>Aspergillaceae</taxon>
        <taxon>Aspergillus</taxon>
        <taxon>Aspergillus subgen. Circumdati</taxon>
    </lineage>
</organism>
<dbReference type="FunFam" id="2.60.120.10:FF:000150">
    <property type="entry name" value="Spherulin, putative"/>
    <property type="match status" value="1"/>
</dbReference>
<keyword evidence="3" id="KW-0964">Secreted</keyword>
<dbReference type="SUPFAM" id="SSF51182">
    <property type="entry name" value="RmlC-like cupins"/>
    <property type="match status" value="1"/>
</dbReference>
<comment type="similarity">
    <text evidence="2">Belongs to the germin family.</text>
</comment>
<comment type="caution">
    <text evidence="7">The sequence shown here is derived from an EMBL/GenBank/DDBJ whole genome shotgun (WGS) entry which is preliminary data.</text>
</comment>
<dbReference type="InterPro" id="IPR014710">
    <property type="entry name" value="RmlC-like_jellyroll"/>
</dbReference>
<dbReference type="Gene3D" id="2.60.120.10">
    <property type="entry name" value="Jelly Rolls"/>
    <property type="match status" value="1"/>
</dbReference>
<dbReference type="InterPro" id="IPR011051">
    <property type="entry name" value="RmlC_Cupin_sf"/>
</dbReference>
<evidence type="ECO:0000256" key="3">
    <source>
        <dbReference type="ARBA" id="ARBA00022525"/>
    </source>
</evidence>
<evidence type="ECO:0000256" key="5">
    <source>
        <dbReference type="SAM" id="SignalP"/>
    </source>
</evidence>
<protein>
    <submittedName>
        <fullName evidence="7">Spherulin-1B</fullName>
    </submittedName>
</protein>
<feature type="domain" description="Cupin type-1" evidence="6">
    <location>
        <begin position="52"/>
        <end position="208"/>
    </location>
</feature>
<keyword evidence="5" id="KW-0732">Signal</keyword>
<dbReference type="InterPro" id="IPR001929">
    <property type="entry name" value="Germin"/>
</dbReference>
<evidence type="ECO:0000313" key="8">
    <source>
        <dbReference type="Proteomes" id="UP000275480"/>
    </source>
</evidence>
<dbReference type="Proteomes" id="UP000275480">
    <property type="component" value="Unassembled WGS sequence"/>
</dbReference>
<evidence type="ECO:0000313" key="7">
    <source>
        <dbReference type="EMBL" id="RMZ39230.1"/>
    </source>
</evidence>
<sequence>MLATSALRSVVAVIIAFAIPASAAPQPISKRSASELSLTAQLRLADTAIERYQLLSKDEDFVFNFTASEVPVATSQNFPALVGTGASFSIGELPACSMSFLHLHPRATELFALTSGRVLSEMVPEAGVLDSEGKQRVIRVELGPGMVTIYPAGSFHTQVNPDCEPANFAATFNSDEFAVGLVAAETYSLTDDVIAATFGQSIAGEDIETVRNAIPTTMAIKVEECLRKCDADHSFNETTRDQKRRGFVNASIFTTKLYLRIPRPNKFGYFIGFGSQVLRKTRESAPCEKFHHPLIKGYIEEELEVMDIRTLNVFVPAAAVWIEYCGKEIHDKGGYIDQEIPAWDKWTGPAGWSKERWGFWKERFEWISTVTALDRQTRKIATKPVEQMTSIERGEDGII</sequence>
<feature type="chain" id="PRO_5044500797" evidence="5">
    <location>
        <begin position="24"/>
        <end position="399"/>
    </location>
</feature>
<dbReference type="PANTHER" id="PTHR38797">
    <property type="entry name" value="NUCLEAR PORE COMPLEX PROTEIN NUP85-RELATED"/>
    <property type="match status" value="1"/>
</dbReference>
<evidence type="ECO:0000256" key="2">
    <source>
        <dbReference type="ARBA" id="ARBA00007456"/>
    </source>
</evidence>
<reference evidence="7 8" key="1">
    <citation type="submission" date="2018-07" db="EMBL/GenBank/DDBJ databases">
        <title>Identification of spontaneous genetic mutation associated with occurrence of a yellow conidial color mutant of Aspergillus flavus.</title>
        <authorList>
            <person name="Chang P.-K."/>
            <person name="Mack B.M."/>
            <person name="Scharfenstein L."/>
            <person name="Gilbert M.K."/>
        </authorList>
    </citation>
    <scope>NUCLEOTIDE SEQUENCE [LARGE SCALE GENOMIC DNA]</scope>
    <source>
        <strain evidence="7 8">CA14</strain>
    </source>
</reference>
<dbReference type="GO" id="GO:0030145">
    <property type="term" value="F:manganese ion binding"/>
    <property type="evidence" value="ECO:0007669"/>
    <property type="project" value="InterPro"/>
</dbReference>
<dbReference type="PANTHER" id="PTHR38797:SF4">
    <property type="entry name" value="NUCLEAR PORE COMPLEX PROTEIN NUP85"/>
    <property type="match status" value="1"/>
</dbReference>
<name>A0AB74BY24_ASPFL</name>
<dbReference type="InterPro" id="IPR022085">
    <property type="entry name" value="OpdG"/>
</dbReference>
<comment type="subcellular location">
    <subcellularLocation>
        <location evidence="1">Secreted</location>
    </subcellularLocation>
</comment>
<dbReference type="CDD" id="cd02241">
    <property type="entry name" value="cupin_OxOx"/>
    <property type="match status" value="1"/>
</dbReference>
<dbReference type="EMBL" id="QQZZ01000144">
    <property type="protein sequence ID" value="RMZ39230.1"/>
    <property type="molecule type" value="Genomic_DNA"/>
</dbReference>
<evidence type="ECO:0000256" key="4">
    <source>
        <dbReference type="ARBA" id="ARBA00023211"/>
    </source>
</evidence>
<dbReference type="SMART" id="SM00835">
    <property type="entry name" value="Cupin_1"/>
    <property type="match status" value="1"/>
</dbReference>
<proteinExistence type="inferred from homology"/>
<dbReference type="InterPro" id="IPR053204">
    <property type="entry name" value="Oxopyrrolidines_Biosynth-assoc"/>
</dbReference>
<feature type="signal peptide" evidence="5">
    <location>
        <begin position="1"/>
        <end position="23"/>
    </location>
</feature>
<evidence type="ECO:0000256" key="1">
    <source>
        <dbReference type="ARBA" id="ARBA00004613"/>
    </source>
</evidence>
<dbReference type="InterPro" id="IPR006045">
    <property type="entry name" value="Cupin_1"/>
</dbReference>
<dbReference type="Pfam" id="PF00190">
    <property type="entry name" value="Cupin_1"/>
    <property type="match status" value="1"/>
</dbReference>